<reference evidence="1" key="2">
    <citation type="journal article" date="2023" name="Plants (Basel)">
        <title>Annotation of the Turnera subulata (Passifloraceae) Draft Genome Reveals the S-Locus Evolved after the Divergence of Turneroideae from Passifloroideae in a Stepwise Manner.</title>
        <authorList>
            <person name="Henning P.M."/>
            <person name="Roalson E.H."/>
            <person name="Mir W."/>
            <person name="McCubbin A.G."/>
            <person name="Shore J.S."/>
        </authorList>
    </citation>
    <scope>NUCLEOTIDE SEQUENCE</scope>
    <source>
        <strain evidence="1">F60SS</strain>
    </source>
</reference>
<protein>
    <submittedName>
        <fullName evidence="1">Uncharacterized protein</fullName>
    </submittedName>
</protein>
<dbReference type="EMBL" id="JAKUCV010006848">
    <property type="protein sequence ID" value="KAJ4825635.1"/>
    <property type="molecule type" value="Genomic_DNA"/>
</dbReference>
<sequence>MLLGTVIGKATDRLSRALEDIEAIEKRLKINDALTSLSGLTMLERHKATRKIGVTVKRLIYFSLSRKKKKKFGLGLMCGKLARNSMKRFCLPDPSKFVAATTSVASAAASKVEEAAKPT</sequence>
<proteinExistence type="predicted"/>
<reference evidence="1" key="1">
    <citation type="submission" date="2022-02" db="EMBL/GenBank/DDBJ databases">
        <authorList>
            <person name="Henning P.M."/>
            <person name="McCubbin A.G."/>
            <person name="Shore J.S."/>
        </authorList>
    </citation>
    <scope>NUCLEOTIDE SEQUENCE</scope>
    <source>
        <strain evidence="1">F60SS</strain>
        <tissue evidence="1">Leaves</tissue>
    </source>
</reference>
<dbReference type="AlphaFoldDB" id="A0A9Q0F7J9"/>
<accession>A0A9Q0F7J9</accession>
<keyword evidence="2" id="KW-1185">Reference proteome</keyword>
<gene>
    <name evidence="1" type="ORF">Tsubulata_029059</name>
</gene>
<dbReference type="Proteomes" id="UP001141552">
    <property type="component" value="Unassembled WGS sequence"/>
</dbReference>
<evidence type="ECO:0000313" key="1">
    <source>
        <dbReference type="EMBL" id="KAJ4825635.1"/>
    </source>
</evidence>
<organism evidence="1 2">
    <name type="scientific">Turnera subulata</name>
    <dbReference type="NCBI Taxonomy" id="218843"/>
    <lineage>
        <taxon>Eukaryota</taxon>
        <taxon>Viridiplantae</taxon>
        <taxon>Streptophyta</taxon>
        <taxon>Embryophyta</taxon>
        <taxon>Tracheophyta</taxon>
        <taxon>Spermatophyta</taxon>
        <taxon>Magnoliopsida</taxon>
        <taxon>eudicotyledons</taxon>
        <taxon>Gunneridae</taxon>
        <taxon>Pentapetalae</taxon>
        <taxon>rosids</taxon>
        <taxon>fabids</taxon>
        <taxon>Malpighiales</taxon>
        <taxon>Passifloraceae</taxon>
        <taxon>Turnera</taxon>
    </lineage>
</organism>
<name>A0A9Q0F7J9_9ROSI</name>
<comment type="caution">
    <text evidence="1">The sequence shown here is derived from an EMBL/GenBank/DDBJ whole genome shotgun (WGS) entry which is preliminary data.</text>
</comment>
<evidence type="ECO:0000313" key="2">
    <source>
        <dbReference type="Proteomes" id="UP001141552"/>
    </source>
</evidence>